<dbReference type="OrthoDB" id="5550464at2759"/>
<dbReference type="EMBL" id="ML995495">
    <property type="protein sequence ID" value="KAF2138653.1"/>
    <property type="molecule type" value="Genomic_DNA"/>
</dbReference>
<dbReference type="PANTHER" id="PTHR33643">
    <property type="entry name" value="UREASE ACCESSORY PROTEIN D"/>
    <property type="match status" value="1"/>
</dbReference>
<reference evidence="3" key="1">
    <citation type="journal article" date="2020" name="Stud. Mycol.">
        <title>101 Dothideomycetes genomes: a test case for predicting lifestyles and emergence of pathogens.</title>
        <authorList>
            <person name="Haridas S."/>
            <person name="Albert R."/>
            <person name="Binder M."/>
            <person name="Bloem J."/>
            <person name="Labutti K."/>
            <person name="Salamov A."/>
            <person name="Andreopoulos B."/>
            <person name="Baker S."/>
            <person name="Barry K."/>
            <person name="Bills G."/>
            <person name="Bluhm B."/>
            <person name="Cannon C."/>
            <person name="Castanera R."/>
            <person name="Culley D."/>
            <person name="Daum C."/>
            <person name="Ezra D."/>
            <person name="Gonzalez J."/>
            <person name="Henrissat B."/>
            <person name="Kuo A."/>
            <person name="Liang C."/>
            <person name="Lipzen A."/>
            <person name="Lutzoni F."/>
            <person name="Magnuson J."/>
            <person name="Mondo S."/>
            <person name="Nolan M."/>
            <person name="Ohm R."/>
            <person name="Pangilinan J."/>
            <person name="Park H.-J."/>
            <person name="Ramirez L."/>
            <person name="Alfaro M."/>
            <person name="Sun H."/>
            <person name="Tritt A."/>
            <person name="Yoshinaga Y."/>
            <person name="Zwiers L.-H."/>
            <person name="Turgeon B."/>
            <person name="Goodwin S."/>
            <person name="Spatafora J."/>
            <person name="Crous P."/>
            <person name="Grigoriev I."/>
        </authorList>
    </citation>
    <scope>NUCLEOTIDE SEQUENCE</scope>
    <source>
        <strain evidence="3">CBS 121167</strain>
    </source>
</reference>
<dbReference type="Pfam" id="PF01774">
    <property type="entry name" value="UreD"/>
    <property type="match status" value="1"/>
</dbReference>
<keyword evidence="2" id="KW-0143">Chaperone</keyword>
<evidence type="ECO:0000313" key="3">
    <source>
        <dbReference type="EMBL" id="KAF2138653.1"/>
    </source>
</evidence>
<sequence length="350" mass="36845">MNNPFAPSTSRPGHGAIVLRRLAASAPVLQTLSYQYPLKLIAPAPAVLTTATNANATCDNDSPTTVHTIFLLSYGGGLVSGDVVNLSITLDTHARLVLLTQGSTKVFPGARRSAQSMDVRLAPGAALLYLPDPVQPYAGSAFAQEQIYTLLPGDGDGASGGGASANLCVCDWVCEGRSARNESWGFDGYASRNEVYLGASNASAASTRKRLLLRDNLLLAPHSHDTSAGGIASRMDGLGVYGTLIIRGGLFASLGAYFMDEFAAMPRLGGRGWEGGDSSDKVGKEATRVARHAQEQRDSVIWTAAAVRGFVLVKFGAREVEGARVWLGGMLRAEGTVEREFGEGALLCLR</sequence>
<evidence type="ECO:0000256" key="2">
    <source>
        <dbReference type="ARBA" id="ARBA00023186"/>
    </source>
</evidence>
<evidence type="ECO:0000256" key="1">
    <source>
        <dbReference type="ARBA" id="ARBA00007177"/>
    </source>
</evidence>
<gene>
    <name evidence="3" type="ORF">K452DRAFT_276303</name>
</gene>
<keyword evidence="4" id="KW-1185">Reference proteome</keyword>
<dbReference type="GO" id="GO:0016151">
    <property type="term" value="F:nickel cation binding"/>
    <property type="evidence" value="ECO:0007669"/>
    <property type="project" value="InterPro"/>
</dbReference>
<organism evidence="3 4">
    <name type="scientific">Aplosporella prunicola CBS 121167</name>
    <dbReference type="NCBI Taxonomy" id="1176127"/>
    <lineage>
        <taxon>Eukaryota</taxon>
        <taxon>Fungi</taxon>
        <taxon>Dikarya</taxon>
        <taxon>Ascomycota</taxon>
        <taxon>Pezizomycotina</taxon>
        <taxon>Dothideomycetes</taxon>
        <taxon>Dothideomycetes incertae sedis</taxon>
        <taxon>Botryosphaeriales</taxon>
        <taxon>Aplosporellaceae</taxon>
        <taxon>Aplosporella</taxon>
    </lineage>
</organism>
<dbReference type="PANTHER" id="PTHR33643:SF1">
    <property type="entry name" value="UREASE ACCESSORY PROTEIN D"/>
    <property type="match status" value="1"/>
</dbReference>
<dbReference type="InterPro" id="IPR002669">
    <property type="entry name" value="UreD"/>
</dbReference>
<protein>
    <recommendedName>
        <fullName evidence="5">Urease accessory protein UreD</fullName>
    </recommendedName>
</protein>
<dbReference type="RefSeq" id="XP_033394366.1">
    <property type="nucleotide sequence ID" value="XM_033539268.1"/>
</dbReference>
<dbReference type="Proteomes" id="UP000799438">
    <property type="component" value="Unassembled WGS sequence"/>
</dbReference>
<accession>A0A6A6B5F2</accession>
<proteinExistence type="inferred from homology"/>
<dbReference type="GeneID" id="54296764"/>
<evidence type="ECO:0008006" key="5">
    <source>
        <dbReference type="Google" id="ProtNLM"/>
    </source>
</evidence>
<comment type="similarity">
    <text evidence="1">Belongs to the UreD family.</text>
</comment>
<dbReference type="AlphaFoldDB" id="A0A6A6B5F2"/>
<dbReference type="HAMAP" id="MF_01384">
    <property type="entry name" value="UreD"/>
    <property type="match status" value="1"/>
</dbReference>
<evidence type="ECO:0000313" key="4">
    <source>
        <dbReference type="Proteomes" id="UP000799438"/>
    </source>
</evidence>
<name>A0A6A6B5F2_9PEZI</name>